<gene>
    <name evidence="3" type="ORF">ACFO9K_18020</name>
</gene>
<comment type="caution">
    <text evidence="3">The sequence shown here is derived from an EMBL/GenBank/DDBJ whole genome shotgun (WGS) entry which is preliminary data.</text>
</comment>
<feature type="region of interest" description="Disordered" evidence="1">
    <location>
        <begin position="92"/>
        <end position="112"/>
    </location>
</feature>
<dbReference type="SUPFAM" id="SSF63829">
    <property type="entry name" value="Calcium-dependent phosphotriesterase"/>
    <property type="match status" value="1"/>
</dbReference>
<dbReference type="RefSeq" id="WP_254268225.1">
    <property type="nucleotide sequence ID" value="NZ_CP100400.1"/>
</dbReference>
<dbReference type="GeneID" id="73046752"/>
<dbReference type="InterPro" id="IPR052998">
    <property type="entry name" value="Hetero-Diels-Alderase-like"/>
</dbReference>
<feature type="region of interest" description="Disordered" evidence="1">
    <location>
        <begin position="1"/>
        <end position="31"/>
    </location>
</feature>
<dbReference type="NCBIfam" id="TIGR01409">
    <property type="entry name" value="TAT_signal_seq"/>
    <property type="match status" value="1"/>
</dbReference>
<name>A0ABD5Q671_9EURY</name>
<proteinExistence type="predicted"/>
<dbReference type="EMBL" id="JBHSHT010000002">
    <property type="protein sequence ID" value="MFC4826153.1"/>
    <property type="molecule type" value="Genomic_DNA"/>
</dbReference>
<feature type="compositionally biased region" description="Polar residues" evidence="1">
    <location>
        <begin position="18"/>
        <end position="31"/>
    </location>
</feature>
<dbReference type="InterPro" id="IPR006311">
    <property type="entry name" value="TAT_signal"/>
</dbReference>
<dbReference type="InterPro" id="IPR011042">
    <property type="entry name" value="6-blade_b-propeller_TolB-like"/>
</dbReference>
<dbReference type="AlphaFoldDB" id="A0ABD5Q671"/>
<reference evidence="3 4" key="1">
    <citation type="journal article" date="2019" name="Int. J. Syst. Evol. Microbiol.">
        <title>The Global Catalogue of Microorganisms (GCM) 10K type strain sequencing project: providing services to taxonomists for standard genome sequencing and annotation.</title>
        <authorList>
            <consortium name="The Broad Institute Genomics Platform"/>
            <consortium name="The Broad Institute Genome Sequencing Center for Infectious Disease"/>
            <person name="Wu L."/>
            <person name="Ma J."/>
        </authorList>
    </citation>
    <scope>NUCLEOTIDE SEQUENCE [LARGE SCALE GENOMIC DNA]</scope>
    <source>
        <strain evidence="3 4">XZYJ18</strain>
    </source>
</reference>
<dbReference type="InterPro" id="IPR019546">
    <property type="entry name" value="TAT_signal_bac_arc"/>
</dbReference>
<evidence type="ECO:0000256" key="1">
    <source>
        <dbReference type="SAM" id="MobiDB-lite"/>
    </source>
</evidence>
<dbReference type="Pfam" id="PF08450">
    <property type="entry name" value="SGL"/>
    <property type="match status" value="1"/>
</dbReference>
<feature type="region of interest" description="Disordered" evidence="1">
    <location>
        <begin position="341"/>
        <end position="434"/>
    </location>
</feature>
<dbReference type="PANTHER" id="PTHR42060">
    <property type="entry name" value="NHL REPEAT-CONTAINING PROTEIN-RELATED"/>
    <property type="match status" value="1"/>
</dbReference>
<dbReference type="PANTHER" id="PTHR42060:SF1">
    <property type="entry name" value="NHL REPEAT-CONTAINING PROTEIN"/>
    <property type="match status" value="1"/>
</dbReference>
<evidence type="ECO:0000313" key="3">
    <source>
        <dbReference type="EMBL" id="MFC4826153.1"/>
    </source>
</evidence>
<feature type="compositionally biased region" description="Low complexity" evidence="1">
    <location>
        <begin position="353"/>
        <end position="434"/>
    </location>
</feature>
<evidence type="ECO:0000313" key="4">
    <source>
        <dbReference type="Proteomes" id="UP001595945"/>
    </source>
</evidence>
<keyword evidence="4" id="KW-1185">Reference proteome</keyword>
<dbReference type="Proteomes" id="UP001595945">
    <property type="component" value="Unassembled WGS sequence"/>
</dbReference>
<organism evidence="3 4">
    <name type="scientific">Halorussus aquaticus</name>
    <dbReference type="NCBI Taxonomy" id="2953748"/>
    <lineage>
        <taxon>Archaea</taxon>
        <taxon>Methanobacteriati</taxon>
        <taxon>Methanobacteriota</taxon>
        <taxon>Stenosarchaea group</taxon>
        <taxon>Halobacteria</taxon>
        <taxon>Halobacteriales</taxon>
        <taxon>Haladaptataceae</taxon>
        <taxon>Halorussus</taxon>
    </lineage>
</organism>
<evidence type="ECO:0000259" key="2">
    <source>
        <dbReference type="Pfam" id="PF08450"/>
    </source>
</evidence>
<dbReference type="PROSITE" id="PS51318">
    <property type="entry name" value="TAT"/>
    <property type="match status" value="1"/>
</dbReference>
<feature type="domain" description="SMP-30/Gluconolactonase/LRE-like region" evidence="2">
    <location>
        <begin position="209"/>
        <end position="316"/>
    </location>
</feature>
<accession>A0ABD5Q671</accession>
<protein>
    <submittedName>
        <fullName evidence="3">SMP-30/gluconolactonase/LRE family protein</fullName>
    </submittedName>
</protein>
<sequence length="434" mass="45299">MTRDTTNADADPDAKSNADASETRPTASRRQFLTGVAAATGVALAPTVTEGQEAGLETVAAFDPPNLPENIATDREGNVYVSMVPPRQLWRVPREGDPSSVAQVGPEDGEGSLLGISRTEDGTTYAVLNSGVAETNGVWRVPPDGSPELMASIPTEGTFPNGVTHDAVDDGVLVTDSTRGLVWRATDDGASVWFDDPLLDPNPYASNSLGANGIAVGPEGDIYVANLSFGAVVRIPINQDGSPGSPEVVVQSDRLVGADGLTVADDRTVYVAVNAQDKVSRVTSGGDVSTVVSGGELSFPSDVHFGPGDDQSTLYVCNFALPAFQAEDREANPSLMRLDLEQVTTTEGEETTTTEAETTTTTEETTTTTEGETTTTTTAEETTTTTTEGETTTTTTAEETTTTTAEPTTTTTEETTTTTEGTTTTTTEETTTVE</sequence>
<dbReference type="Gene3D" id="2.120.10.30">
    <property type="entry name" value="TolB, C-terminal domain"/>
    <property type="match status" value="1"/>
</dbReference>
<dbReference type="InterPro" id="IPR013658">
    <property type="entry name" value="SGL"/>
</dbReference>